<dbReference type="AlphaFoldDB" id="W2TSS0"/>
<organism evidence="1 2">
    <name type="scientific">Necator americanus</name>
    <name type="common">Human hookworm</name>
    <dbReference type="NCBI Taxonomy" id="51031"/>
    <lineage>
        <taxon>Eukaryota</taxon>
        <taxon>Metazoa</taxon>
        <taxon>Ecdysozoa</taxon>
        <taxon>Nematoda</taxon>
        <taxon>Chromadorea</taxon>
        <taxon>Rhabditida</taxon>
        <taxon>Rhabditina</taxon>
        <taxon>Rhabditomorpha</taxon>
        <taxon>Strongyloidea</taxon>
        <taxon>Ancylostomatidae</taxon>
        <taxon>Bunostominae</taxon>
        <taxon>Necator</taxon>
    </lineage>
</organism>
<accession>W2TSS0</accession>
<reference evidence="2" key="1">
    <citation type="journal article" date="2014" name="Nat. Genet.">
        <title>Genome of the human hookworm Necator americanus.</title>
        <authorList>
            <person name="Tang Y.T."/>
            <person name="Gao X."/>
            <person name="Rosa B.A."/>
            <person name="Abubucker S."/>
            <person name="Hallsworth-Pepin K."/>
            <person name="Martin J."/>
            <person name="Tyagi R."/>
            <person name="Heizer E."/>
            <person name="Zhang X."/>
            <person name="Bhonagiri-Palsikar V."/>
            <person name="Minx P."/>
            <person name="Warren W.C."/>
            <person name="Wang Q."/>
            <person name="Zhan B."/>
            <person name="Hotez P.J."/>
            <person name="Sternberg P.W."/>
            <person name="Dougall A."/>
            <person name="Gaze S.T."/>
            <person name="Mulvenna J."/>
            <person name="Sotillo J."/>
            <person name="Ranganathan S."/>
            <person name="Rabelo E.M."/>
            <person name="Wilson R.K."/>
            <person name="Felgner P.L."/>
            <person name="Bethony J."/>
            <person name="Hawdon J.M."/>
            <person name="Gasser R.B."/>
            <person name="Loukas A."/>
            <person name="Mitreva M."/>
        </authorList>
    </citation>
    <scope>NUCLEOTIDE SEQUENCE [LARGE SCALE GENOMIC DNA]</scope>
</reference>
<protein>
    <submittedName>
        <fullName evidence="1">Uncharacterized protein</fullName>
    </submittedName>
</protein>
<name>W2TSS0_NECAM</name>
<dbReference type="KEGG" id="nai:NECAME_07044"/>
<proteinExistence type="predicted"/>
<gene>
    <name evidence="1" type="ORF">NECAME_07044</name>
</gene>
<evidence type="ECO:0000313" key="1">
    <source>
        <dbReference type="EMBL" id="ETN84097.1"/>
    </source>
</evidence>
<evidence type="ECO:0000313" key="2">
    <source>
        <dbReference type="Proteomes" id="UP000053676"/>
    </source>
</evidence>
<dbReference type="Proteomes" id="UP000053676">
    <property type="component" value="Unassembled WGS sequence"/>
</dbReference>
<keyword evidence="2" id="KW-1185">Reference proteome</keyword>
<sequence length="154" mass="17913">MGILSHDKLGKPFSLFVLLDSVDPDVKFLERFSGANLGVKITSNALVEGVHILIYLTYVLDNSRFSQTHDGEEFWTSCCSFISCRILRRDVWSCLLSDKVCCSCCYGMLANGIERSWSRRNRMFNCKTLNLLDTSRKGKEKRYHELYLFRVHYY</sequence>
<dbReference type="EMBL" id="KI658023">
    <property type="protein sequence ID" value="ETN84097.1"/>
    <property type="molecule type" value="Genomic_DNA"/>
</dbReference>